<sequence>MINYLFAVALLISQITPAVESAAQKGMLPTFWQPICELSEELDTKPHKAIAALQAATKKIERMHRANLRTQIYATANVGTKEGKAARLASIYYAGKLQEGLAQLNTATAQNSVEGAAAATYLKGHLDEYLTLWAHVKQDATEACLLTTGGGGAAAVAADTLGGVQCKRRLAKPSSSSQNPEAMTQAGFPKLVKAITADAQQHSAGKCPLSSGHSANGLGDTGKVSTTFKVLDGYLSIPDSNSPVTVANLEALSNNHKPATQPGTQPGKQTTEQQQQTAVLSATRQATSKITA</sequence>
<evidence type="ECO:0000259" key="9">
    <source>
        <dbReference type="Pfam" id="PF00913"/>
    </source>
</evidence>
<comment type="subcellular location">
    <subcellularLocation>
        <location evidence="1">Cell membrane</location>
        <topology evidence="1">Lipid-anchor</topology>
        <topology evidence="1">GPI-anchor</topology>
    </subcellularLocation>
</comment>
<keyword evidence="4" id="KW-0472">Membrane</keyword>
<feature type="compositionally biased region" description="Polar residues" evidence="7">
    <location>
        <begin position="278"/>
        <end position="292"/>
    </location>
</feature>
<dbReference type="EMBL" id="KC613273">
    <property type="protein sequence ID" value="AGH60704.1"/>
    <property type="molecule type" value="Genomic_DNA"/>
</dbReference>
<dbReference type="VEuPathDB" id="TriTrypDB:Tb1125.11.100"/>
<keyword evidence="2" id="KW-1003">Cell membrane</keyword>
<dbReference type="Gene3D" id="1.10.470.10">
    <property type="entry name" value="Variant Surface Glycoprotein, subunit A, domain 2"/>
    <property type="match status" value="1"/>
</dbReference>
<accession>M4SXA7</accession>
<dbReference type="AlphaFoldDB" id="M4SXA7"/>
<reference evidence="10" key="2">
    <citation type="journal article" date="2014" name="Mol. Biochem. Parasitol.">
        <title>Capturing the variant surface glycoprotein repertoire (the VSGnome) of Trypanosoma brucei Lister 427.</title>
        <authorList>
            <person name="Cross G.A."/>
            <person name="Kim H.S."/>
            <person name="Wickstead B."/>
        </authorList>
    </citation>
    <scope>NUCLEOTIDE SEQUENCE</scope>
    <source>
        <strain evidence="10">Lister 427</strain>
    </source>
</reference>
<evidence type="ECO:0000313" key="10">
    <source>
        <dbReference type="EMBL" id="AGH60704.1"/>
    </source>
</evidence>
<dbReference type="InterPro" id="IPR001812">
    <property type="entry name" value="Trypano_VSG_A_N_dom"/>
</dbReference>
<dbReference type="Pfam" id="PF00913">
    <property type="entry name" value="Trypan_glycop"/>
    <property type="match status" value="1"/>
</dbReference>
<keyword evidence="3" id="KW-0336">GPI-anchor</keyword>
<feature type="signal peptide" evidence="8">
    <location>
        <begin position="1"/>
        <end position="21"/>
    </location>
</feature>
<feature type="region of interest" description="Disordered" evidence="7">
    <location>
        <begin position="254"/>
        <end position="292"/>
    </location>
</feature>
<dbReference type="GO" id="GO:0098552">
    <property type="term" value="C:side of membrane"/>
    <property type="evidence" value="ECO:0007669"/>
    <property type="project" value="UniProtKB-KW"/>
</dbReference>
<name>M4SXA7_9TRYP</name>
<reference evidence="10" key="1">
    <citation type="submission" date="2013-02" db="EMBL/GenBank/DDBJ databases">
        <authorList>
            <person name="Cross G.A.M."/>
            <person name="Kim H.-S."/>
            <person name="Wickstead B."/>
        </authorList>
    </citation>
    <scope>NUCLEOTIDE SEQUENCE</scope>
    <source>
        <strain evidence="10">Lister 427</strain>
    </source>
</reference>
<keyword evidence="5" id="KW-0325">Glycoprotein</keyword>
<feature type="compositionally biased region" description="Low complexity" evidence="7">
    <location>
        <begin position="260"/>
        <end position="277"/>
    </location>
</feature>
<evidence type="ECO:0000256" key="8">
    <source>
        <dbReference type="SAM" id="SignalP"/>
    </source>
</evidence>
<evidence type="ECO:0000256" key="4">
    <source>
        <dbReference type="ARBA" id="ARBA00023136"/>
    </source>
</evidence>
<feature type="domain" description="Trypanosome variant surface glycoprotein A-type N-terminal" evidence="9">
    <location>
        <begin position="9"/>
        <end position="261"/>
    </location>
</feature>
<evidence type="ECO:0000256" key="2">
    <source>
        <dbReference type="ARBA" id="ARBA00022475"/>
    </source>
</evidence>
<dbReference type="GO" id="GO:0005886">
    <property type="term" value="C:plasma membrane"/>
    <property type="evidence" value="ECO:0007669"/>
    <property type="project" value="UniProtKB-SubCell"/>
</dbReference>
<dbReference type="GO" id="GO:0042783">
    <property type="term" value="P:symbiont-mediated evasion of host immune response"/>
    <property type="evidence" value="ECO:0007669"/>
    <property type="project" value="InterPro"/>
</dbReference>
<organism evidence="10">
    <name type="scientific">Trypanosoma brucei</name>
    <dbReference type="NCBI Taxonomy" id="5691"/>
    <lineage>
        <taxon>Eukaryota</taxon>
        <taxon>Discoba</taxon>
        <taxon>Euglenozoa</taxon>
        <taxon>Kinetoplastea</taxon>
        <taxon>Metakinetoplastina</taxon>
        <taxon>Trypanosomatida</taxon>
        <taxon>Trypanosomatidae</taxon>
        <taxon>Trypanosoma</taxon>
    </lineage>
</organism>
<evidence type="ECO:0000256" key="1">
    <source>
        <dbReference type="ARBA" id="ARBA00004609"/>
    </source>
</evidence>
<proteinExistence type="predicted"/>
<dbReference type="VEuPathDB" id="TriTrypDB:Tb927.11.100"/>
<protein>
    <submittedName>
        <fullName evidence="10">Variant surface glycoprotein 1795</fullName>
    </submittedName>
</protein>
<feature type="chain" id="PRO_5004057542" evidence="8">
    <location>
        <begin position="22"/>
        <end position="292"/>
    </location>
</feature>
<dbReference type="VEuPathDB" id="TriTrypDB:Tb427_000176300"/>
<evidence type="ECO:0000256" key="6">
    <source>
        <dbReference type="ARBA" id="ARBA00023288"/>
    </source>
</evidence>
<dbReference type="Gene3D" id="3.90.150.10">
    <property type="entry name" value="Variant Surface Glycoprotein, subunit A domain 1"/>
    <property type="match status" value="1"/>
</dbReference>
<evidence type="ECO:0000256" key="5">
    <source>
        <dbReference type="ARBA" id="ARBA00023180"/>
    </source>
</evidence>
<evidence type="ECO:0000256" key="7">
    <source>
        <dbReference type="SAM" id="MobiDB-lite"/>
    </source>
</evidence>
<keyword evidence="8" id="KW-0732">Signal</keyword>
<evidence type="ECO:0000256" key="3">
    <source>
        <dbReference type="ARBA" id="ARBA00022622"/>
    </source>
</evidence>
<dbReference type="SUPFAM" id="SSF58087">
    <property type="entry name" value="Variant surface glycoprotein (N-terminal domain)"/>
    <property type="match status" value="1"/>
</dbReference>
<keyword evidence="6" id="KW-0449">Lipoprotein</keyword>